<dbReference type="PANTHER" id="PTHR43319">
    <property type="entry name" value="BETA-LACTAMASE-RELATED"/>
    <property type="match status" value="1"/>
</dbReference>
<dbReference type="Gene3D" id="3.40.710.10">
    <property type="entry name" value="DD-peptidase/beta-lactamase superfamily"/>
    <property type="match status" value="1"/>
</dbReference>
<dbReference type="Pfam" id="PF00144">
    <property type="entry name" value="Beta-lactamase"/>
    <property type="match status" value="1"/>
</dbReference>
<dbReference type="InterPro" id="IPR052907">
    <property type="entry name" value="Beta-lactamase/esterase"/>
</dbReference>
<accession>A0A9W8QSU9</accession>
<dbReference type="InterPro" id="IPR012338">
    <property type="entry name" value="Beta-lactam/transpept-like"/>
</dbReference>
<keyword evidence="3" id="KW-1185">Reference proteome</keyword>
<sequence length="92" mass="10369">MADWDWMVKGIIDLKPLFALGKVNAYHVLLWGWIVGELVRRTDPAKRPFDKFVVEEIFEPLGISYDIFLGVPDSELPRVAMLKGGLGAPIDD</sequence>
<dbReference type="PANTHER" id="PTHR43319:SF3">
    <property type="entry name" value="BETA-LACTAMASE-RELATED DOMAIN-CONTAINING PROTEIN"/>
    <property type="match status" value="1"/>
</dbReference>
<reference evidence="2" key="1">
    <citation type="submission" date="2022-09" db="EMBL/GenBank/DDBJ databases">
        <title>Fusarium specimens isolated from Avocado Roots.</title>
        <authorList>
            <person name="Stajich J."/>
            <person name="Roper C."/>
            <person name="Heimlech-Rivalta G."/>
        </authorList>
    </citation>
    <scope>NUCLEOTIDE SEQUENCE</scope>
    <source>
        <strain evidence="2">A02</strain>
    </source>
</reference>
<evidence type="ECO:0000313" key="3">
    <source>
        <dbReference type="Proteomes" id="UP001152087"/>
    </source>
</evidence>
<name>A0A9W8QSU9_9HYPO</name>
<dbReference type="AlphaFoldDB" id="A0A9W8QSU9"/>
<dbReference type="SUPFAM" id="SSF56601">
    <property type="entry name" value="beta-lactamase/transpeptidase-like"/>
    <property type="match status" value="1"/>
</dbReference>
<evidence type="ECO:0000259" key="1">
    <source>
        <dbReference type="Pfam" id="PF00144"/>
    </source>
</evidence>
<organism evidence="2 3">
    <name type="scientific">Fusarium falciforme</name>
    <dbReference type="NCBI Taxonomy" id="195108"/>
    <lineage>
        <taxon>Eukaryota</taxon>
        <taxon>Fungi</taxon>
        <taxon>Dikarya</taxon>
        <taxon>Ascomycota</taxon>
        <taxon>Pezizomycotina</taxon>
        <taxon>Sordariomycetes</taxon>
        <taxon>Hypocreomycetidae</taxon>
        <taxon>Hypocreales</taxon>
        <taxon>Nectriaceae</taxon>
        <taxon>Fusarium</taxon>
        <taxon>Fusarium solani species complex</taxon>
    </lineage>
</organism>
<dbReference type="InterPro" id="IPR001466">
    <property type="entry name" value="Beta-lactam-related"/>
</dbReference>
<dbReference type="EMBL" id="JAOQAV010000113">
    <property type="protein sequence ID" value="KAJ4177319.1"/>
    <property type="molecule type" value="Genomic_DNA"/>
</dbReference>
<dbReference type="Proteomes" id="UP001152087">
    <property type="component" value="Unassembled WGS sequence"/>
</dbReference>
<gene>
    <name evidence="2" type="ORF">NW755_013915</name>
</gene>
<comment type="caution">
    <text evidence="2">The sequence shown here is derived from an EMBL/GenBank/DDBJ whole genome shotgun (WGS) entry which is preliminary data.</text>
</comment>
<evidence type="ECO:0000313" key="2">
    <source>
        <dbReference type="EMBL" id="KAJ4177319.1"/>
    </source>
</evidence>
<feature type="domain" description="Beta-lactamase-related" evidence="1">
    <location>
        <begin position="3"/>
        <end position="87"/>
    </location>
</feature>
<proteinExistence type="predicted"/>
<protein>
    <recommendedName>
        <fullName evidence="1">Beta-lactamase-related domain-containing protein</fullName>
    </recommendedName>
</protein>